<proteinExistence type="predicted"/>
<keyword evidence="3" id="KW-1185">Reference proteome</keyword>
<dbReference type="GO" id="GO:0008641">
    <property type="term" value="F:ubiquitin-like modifier activating enzyme activity"/>
    <property type="evidence" value="ECO:0007669"/>
    <property type="project" value="InterPro"/>
</dbReference>
<dbReference type="SUPFAM" id="SSF55469">
    <property type="entry name" value="FMN-dependent nitroreductase-like"/>
    <property type="match status" value="1"/>
</dbReference>
<accession>A0A544W3L4</accession>
<dbReference type="Gene3D" id="3.40.109.10">
    <property type="entry name" value="NADH Oxidase"/>
    <property type="match status" value="1"/>
</dbReference>
<dbReference type="CDD" id="cd01483">
    <property type="entry name" value="E1_enzyme_family"/>
    <property type="match status" value="1"/>
</dbReference>
<evidence type="ECO:0000259" key="1">
    <source>
        <dbReference type="Pfam" id="PF00899"/>
    </source>
</evidence>
<dbReference type="EMBL" id="VIFX01000010">
    <property type="protein sequence ID" value="TQR86818.1"/>
    <property type="molecule type" value="Genomic_DNA"/>
</dbReference>
<feature type="domain" description="THIF-type NAD/FAD binding fold" evidence="1">
    <location>
        <begin position="88"/>
        <end position="233"/>
    </location>
</feature>
<reference evidence="2 3" key="1">
    <citation type="submission" date="2018-10" db="EMBL/GenBank/DDBJ databases">
        <title>Draft genome of Mycobacterium hodleri strain B.</title>
        <authorList>
            <person name="Amande T.J."/>
            <person name="Mcgenity T.J."/>
        </authorList>
    </citation>
    <scope>NUCLEOTIDE SEQUENCE [LARGE SCALE GENOMIC DNA]</scope>
    <source>
        <strain evidence="2 3">B</strain>
    </source>
</reference>
<dbReference type="NCBIfam" id="NF005901">
    <property type="entry name" value="PRK07877.1"/>
    <property type="match status" value="1"/>
</dbReference>
<dbReference type="InterPro" id="IPR035985">
    <property type="entry name" value="Ubiquitin-activating_enz"/>
</dbReference>
<dbReference type="PANTHER" id="PTHR43267:SF3">
    <property type="entry name" value="THIF PROTEIN"/>
    <property type="match status" value="1"/>
</dbReference>
<name>A0A544W3L4_9MYCO</name>
<dbReference type="InterPro" id="IPR045886">
    <property type="entry name" value="ThiF/MoeB/HesA"/>
</dbReference>
<dbReference type="InterPro" id="IPR000415">
    <property type="entry name" value="Nitroreductase-like"/>
</dbReference>
<evidence type="ECO:0000313" key="2">
    <source>
        <dbReference type="EMBL" id="TQR86818.1"/>
    </source>
</evidence>
<dbReference type="Proteomes" id="UP000315759">
    <property type="component" value="Unassembled WGS sequence"/>
</dbReference>
<evidence type="ECO:0000313" key="3">
    <source>
        <dbReference type="Proteomes" id="UP000315759"/>
    </source>
</evidence>
<dbReference type="SUPFAM" id="SSF69572">
    <property type="entry name" value="Activating enzymes of the ubiquitin-like proteins"/>
    <property type="match status" value="1"/>
</dbReference>
<dbReference type="GO" id="GO:0016491">
    <property type="term" value="F:oxidoreductase activity"/>
    <property type="evidence" value="ECO:0007669"/>
    <property type="project" value="InterPro"/>
</dbReference>
<sequence>MSDEELSFQAEILRDDDPGERRRLEELRADSHIQVLDHRAELLGSLRQLRPAPPSDVTDEPTRWAYYPWRRALVGILGPVGYRALRLDRNRNLITAEEQRLLGALQIGVAGLSVGHVIAYTLAQQGLCGMIRLADFDHLELSNLNRVPASVLDVGLNKAVVTARRIAELDPYLRVEVMTAGVTPELVDDFLAGLDLVVEECDSLEMKVMIRESARTLRLPVVMATSDRGLVDVERFDAEPNRPILHGLLGTVSSAELAGLSRHDKIPYMLRHLDASRSSQRLTASLVELDNTLSTWPQLAGDVILGAAAIAEAVRRIGIGEPLQSGQVRIDVGAAFDDLGGVPGAQASVRPVEPRDDTTTTAPATEPLDVIAQAAVRAPSGGNAQPWTVETHGQAVVVEIAPQYTSMMDVGFRGSAVAVGAAVFNARVAAAAHGVLGSVTWNTGGPSPLSATVTLGNEGDPALAALYEPMLRRETNRRLGAPQPIDDDIVAALHDAAAAEGARLSLLTDRDAIEQTATIFGAGDRIRYLTPQLHRELVGELRWPGGDFPDSGIDVRSLELDEGDLAVLEIVKRPDVMAQLASWDAGEALGDDVRKRVRSSSGIAVLTVTGDELTDFARGGLAVEAVWILAQRAGLAVQPISPVFLHAAYPSELDEMSPAFAGDLRRLQSDFRAVAGTRSDEAQVLVMRFAHAGAPSQISRRRQSPSGPSVA</sequence>
<dbReference type="PANTHER" id="PTHR43267">
    <property type="entry name" value="TRNA THREONYLCARBAMOYLADENOSINE DEHYDRATASE"/>
    <property type="match status" value="1"/>
</dbReference>
<dbReference type="GO" id="GO:0061504">
    <property type="term" value="P:cyclic threonylcarbamoyladenosine biosynthetic process"/>
    <property type="evidence" value="ECO:0007669"/>
    <property type="project" value="TreeGrafter"/>
</dbReference>
<comment type="caution">
    <text evidence="2">The sequence shown here is derived from an EMBL/GenBank/DDBJ whole genome shotgun (WGS) entry which is preliminary data.</text>
</comment>
<dbReference type="Gene3D" id="3.40.50.720">
    <property type="entry name" value="NAD(P)-binding Rossmann-like Domain"/>
    <property type="match status" value="1"/>
</dbReference>
<protein>
    <submittedName>
        <fullName evidence="2">Rv1355c family protein</fullName>
    </submittedName>
</protein>
<dbReference type="Pfam" id="PF00899">
    <property type="entry name" value="ThiF"/>
    <property type="match status" value="1"/>
</dbReference>
<dbReference type="AlphaFoldDB" id="A0A544W3L4"/>
<dbReference type="GO" id="GO:0061503">
    <property type="term" value="F:tRNA threonylcarbamoyladenosine dehydratase"/>
    <property type="evidence" value="ECO:0007669"/>
    <property type="project" value="TreeGrafter"/>
</dbReference>
<dbReference type="InterPro" id="IPR000594">
    <property type="entry name" value="ThiF_NAD_FAD-bd"/>
</dbReference>
<organism evidence="2 3">
    <name type="scientific">Mycolicibacterium hodleri</name>
    <dbReference type="NCBI Taxonomy" id="49897"/>
    <lineage>
        <taxon>Bacteria</taxon>
        <taxon>Bacillati</taxon>
        <taxon>Actinomycetota</taxon>
        <taxon>Actinomycetes</taxon>
        <taxon>Mycobacteriales</taxon>
        <taxon>Mycobacteriaceae</taxon>
        <taxon>Mycolicibacterium</taxon>
    </lineage>
</organism>
<dbReference type="RefSeq" id="WP_142551965.1">
    <property type="nucleotide sequence ID" value="NZ_VIFX01000010.1"/>
</dbReference>
<gene>
    <name evidence="2" type="ORF">D8S82_10160</name>
</gene>